<reference evidence="3 4" key="1">
    <citation type="journal article" date="2024" name="IMA Fungus">
        <title>IMA Genome - F19 : A genome assembly and annotation guide to empower mycologists, including annotated draft genome sequences of Ceratocystis pirilliformis, Diaporthe australafricana, Fusarium ophioides, Paecilomyces lecythidis, and Sporothrix stenoceras.</title>
        <authorList>
            <person name="Aylward J."/>
            <person name="Wilson A.M."/>
            <person name="Visagie C.M."/>
            <person name="Spraker J."/>
            <person name="Barnes I."/>
            <person name="Buitendag C."/>
            <person name="Ceriani C."/>
            <person name="Del Mar Angel L."/>
            <person name="du Plessis D."/>
            <person name="Fuchs T."/>
            <person name="Gasser K."/>
            <person name="Kramer D."/>
            <person name="Li W."/>
            <person name="Munsamy K."/>
            <person name="Piso A."/>
            <person name="Price J.L."/>
            <person name="Sonnekus B."/>
            <person name="Thomas C."/>
            <person name="van der Nest A."/>
            <person name="van Dijk A."/>
            <person name="van Heerden A."/>
            <person name="van Vuuren N."/>
            <person name="Yilmaz N."/>
            <person name="Duong T.A."/>
            <person name="van der Merwe N.A."/>
            <person name="Wingfield M.J."/>
            <person name="Wingfield B.D."/>
        </authorList>
    </citation>
    <scope>NUCLEOTIDE SEQUENCE [LARGE SCALE GENOMIC DNA]</scope>
    <source>
        <strain evidence="3 4">CMW 18300</strain>
    </source>
</reference>
<evidence type="ECO:0008006" key="5">
    <source>
        <dbReference type="Google" id="ProtNLM"/>
    </source>
</evidence>
<name>A0ABR3XZ06_9PEZI</name>
<dbReference type="CDD" id="cd02440">
    <property type="entry name" value="AdoMet_MTases"/>
    <property type="match status" value="1"/>
</dbReference>
<dbReference type="SUPFAM" id="SSF53335">
    <property type="entry name" value="S-adenosyl-L-methionine-dependent methyltransferases"/>
    <property type="match status" value="1"/>
</dbReference>
<evidence type="ECO:0000256" key="1">
    <source>
        <dbReference type="ARBA" id="ARBA00038158"/>
    </source>
</evidence>
<dbReference type="PANTHER" id="PTHR43591">
    <property type="entry name" value="METHYLTRANSFERASE"/>
    <property type="match status" value="1"/>
</dbReference>
<evidence type="ECO:0000256" key="2">
    <source>
        <dbReference type="SAM" id="MobiDB-lite"/>
    </source>
</evidence>
<proteinExistence type="inferred from homology"/>
<accession>A0ABR3XZ06</accession>
<gene>
    <name evidence="3" type="ORF">Daus18300_001097</name>
</gene>
<dbReference type="EMBL" id="JAWRVE010000006">
    <property type="protein sequence ID" value="KAL1881245.1"/>
    <property type="molecule type" value="Genomic_DNA"/>
</dbReference>
<feature type="region of interest" description="Disordered" evidence="2">
    <location>
        <begin position="1"/>
        <end position="73"/>
    </location>
</feature>
<sequence>MDQNRRRAAASAAAAAGSSSSSRGEASFFGQTSPSQYPPASAACNNSTPFTPLPPGTTTVGAPEPSPPPSLLGQQAARDHHLLAAAASSSLSNLSLTSTWITPASTESLAAAGDDDDGGDYADTDFVFENGRRYHAPASGRVVYPLPNDESEQERDDMKHKLALWMMHEKLLYAPVEESLRQGGMVFDLVAQRYGKSQIFGCDLSPIQPAYVWDNVFFSADDFEEDWTDYPENAFDYIHMRYTAFSIKDPAALLQRVMRHLKPGGYIEFQELTYWPRADDNTLTDTTPYAFRDFCYYVQMGVANLGLDLHMIGRLPGMLRDAGFDDVTEARHKLPIGRWARDRKQRQKGIWFLRMILMEGLSAIAKRPLTQGLGWKAEQVEMFLVDVRKSLNDTGIHAYFPFSVVYGRKPLEGGGAAAAATAS</sequence>
<dbReference type="Proteomes" id="UP001583177">
    <property type="component" value="Unassembled WGS sequence"/>
</dbReference>
<dbReference type="InterPro" id="IPR029063">
    <property type="entry name" value="SAM-dependent_MTases_sf"/>
</dbReference>
<dbReference type="Gene3D" id="3.40.50.150">
    <property type="entry name" value="Vaccinia Virus protein VP39"/>
    <property type="match status" value="1"/>
</dbReference>
<keyword evidence="4" id="KW-1185">Reference proteome</keyword>
<dbReference type="Pfam" id="PF13489">
    <property type="entry name" value="Methyltransf_23"/>
    <property type="match status" value="1"/>
</dbReference>
<evidence type="ECO:0000313" key="3">
    <source>
        <dbReference type="EMBL" id="KAL1881245.1"/>
    </source>
</evidence>
<evidence type="ECO:0000313" key="4">
    <source>
        <dbReference type="Proteomes" id="UP001583177"/>
    </source>
</evidence>
<comment type="caution">
    <text evidence="3">The sequence shown here is derived from an EMBL/GenBank/DDBJ whole genome shotgun (WGS) entry which is preliminary data.</text>
</comment>
<dbReference type="PANTHER" id="PTHR43591:SF10">
    <property type="entry name" value="ABC TRANSMEMBRANE TYPE-1 DOMAIN-CONTAINING PROTEIN-RELATED"/>
    <property type="match status" value="1"/>
</dbReference>
<organism evidence="3 4">
    <name type="scientific">Diaporthe australafricana</name>
    <dbReference type="NCBI Taxonomy" id="127596"/>
    <lineage>
        <taxon>Eukaryota</taxon>
        <taxon>Fungi</taxon>
        <taxon>Dikarya</taxon>
        <taxon>Ascomycota</taxon>
        <taxon>Pezizomycotina</taxon>
        <taxon>Sordariomycetes</taxon>
        <taxon>Sordariomycetidae</taxon>
        <taxon>Diaporthales</taxon>
        <taxon>Diaporthaceae</taxon>
        <taxon>Diaporthe</taxon>
    </lineage>
</organism>
<protein>
    <recommendedName>
        <fullName evidence="5">Methyltransferase domain-containing protein</fullName>
    </recommendedName>
</protein>
<feature type="compositionally biased region" description="Low complexity" evidence="2">
    <location>
        <begin position="9"/>
        <end position="27"/>
    </location>
</feature>
<comment type="similarity">
    <text evidence="1">Belongs to the methyltransferase superfamily. LaeA methyltransferase family.</text>
</comment>